<proteinExistence type="predicted"/>
<gene>
    <name evidence="1" type="ORF">HJG63_009338</name>
</gene>
<keyword evidence="2" id="KW-1185">Reference proteome</keyword>
<dbReference type="EMBL" id="JACASE010000015">
    <property type="protein sequence ID" value="KAF6405015.1"/>
    <property type="molecule type" value="Genomic_DNA"/>
</dbReference>
<protein>
    <submittedName>
        <fullName evidence="1">Uncharacterized protein</fullName>
    </submittedName>
</protein>
<sequence length="164" mass="18588">MIRISDSDNFHEENNTALRCVCAGSHNPHDVVMAKSCNVELSPETALRCQWVLGAPVHLLYGHRHTMRHRRLPCTTYGSRGLFGPGICTRLIRNCGGVGLGLRCQGGRETRGLGRHHPPSDMPKVELRHVARFRDPSSYTEFHFHFISIQKHHVTARKMFLKSL</sequence>
<comment type="caution">
    <text evidence="1">The sequence shown here is derived from an EMBL/GenBank/DDBJ whole genome shotgun (WGS) entry which is preliminary data.</text>
</comment>
<name>A0A7J8C2C6_ROUAE</name>
<organism evidence="1 2">
    <name type="scientific">Rousettus aegyptiacus</name>
    <name type="common">Egyptian fruit bat</name>
    <name type="synonym">Pteropus aegyptiacus</name>
    <dbReference type="NCBI Taxonomy" id="9407"/>
    <lineage>
        <taxon>Eukaryota</taxon>
        <taxon>Metazoa</taxon>
        <taxon>Chordata</taxon>
        <taxon>Craniata</taxon>
        <taxon>Vertebrata</taxon>
        <taxon>Euteleostomi</taxon>
        <taxon>Mammalia</taxon>
        <taxon>Eutheria</taxon>
        <taxon>Laurasiatheria</taxon>
        <taxon>Chiroptera</taxon>
        <taxon>Yinpterochiroptera</taxon>
        <taxon>Pteropodoidea</taxon>
        <taxon>Pteropodidae</taxon>
        <taxon>Rousettinae</taxon>
        <taxon>Rousettus</taxon>
    </lineage>
</organism>
<evidence type="ECO:0000313" key="2">
    <source>
        <dbReference type="Proteomes" id="UP000593571"/>
    </source>
</evidence>
<reference evidence="1 2" key="1">
    <citation type="journal article" date="2020" name="Nature">
        <title>Six reference-quality genomes reveal evolution of bat adaptations.</title>
        <authorList>
            <person name="Jebb D."/>
            <person name="Huang Z."/>
            <person name="Pippel M."/>
            <person name="Hughes G.M."/>
            <person name="Lavrichenko K."/>
            <person name="Devanna P."/>
            <person name="Winkler S."/>
            <person name="Jermiin L.S."/>
            <person name="Skirmuntt E.C."/>
            <person name="Katzourakis A."/>
            <person name="Burkitt-Gray L."/>
            <person name="Ray D.A."/>
            <person name="Sullivan K.A.M."/>
            <person name="Roscito J.G."/>
            <person name="Kirilenko B.M."/>
            <person name="Davalos L.M."/>
            <person name="Corthals A.P."/>
            <person name="Power M.L."/>
            <person name="Jones G."/>
            <person name="Ransome R.D."/>
            <person name="Dechmann D.K.N."/>
            <person name="Locatelli A.G."/>
            <person name="Puechmaille S.J."/>
            <person name="Fedrigo O."/>
            <person name="Jarvis E.D."/>
            <person name="Hiller M."/>
            <person name="Vernes S.C."/>
            <person name="Myers E.W."/>
            <person name="Teeling E.C."/>
        </authorList>
    </citation>
    <scope>NUCLEOTIDE SEQUENCE [LARGE SCALE GENOMIC DNA]</scope>
    <source>
        <strain evidence="1">MRouAeg1</strain>
        <tissue evidence="1">Muscle</tissue>
    </source>
</reference>
<accession>A0A7J8C2C6</accession>
<evidence type="ECO:0000313" key="1">
    <source>
        <dbReference type="EMBL" id="KAF6405015.1"/>
    </source>
</evidence>
<dbReference type="Proteomes" id="UP000593571">
    <property type="component" value="Unassembled WGS sequence"/>
</dbReference>
<dbReference type="AlphaFoldDB" id="A0A7J8C2C6"/>